<feature type="compositionally biased region" description="Basic and acidic residues" evidence="1">
    <location>
        <begin position="97"/>
        <end position="120"/>
    </location>
</feature>
<gene>
    <name evidence="3" type="ORF">ElyMa_000590200</name>
</gene>
<feature type="transmembrane region" description="Helical" evidence="2">
    <location>
        <begin position="23"/>
        <end position="43"/>
    </location>
</feature>
<reference evidence="3 4" key="1">
    <citation type="journal article" date="2021" name="Elife">
        <title>Chloroplast acquisition without the gene transfer in kleptoplastic sea slugs, Plakobranchus ocellatus.</title>
        <authorList>
            <person name="Maeda T."/>
            <person name="Takahashi S."/>
            <person name="Yoshida T."/>
            <person name="Shimamura S."/>
            <person name="Takaki Y."/>
            <person name="Nagai Y."/>
            <person name="Toyoda A."/>
            <person name="Suzuki Y."/>
            <person name="Arimoto A."/>
            <person name="Ishii H."/>
            <person name="Satoh N."/>
            <person name="Nishiyama T."/>
            <person name="Hasebe M."/>
            <person name="Maruyama T."/>
            <person name="Minagawa J."/>
            <person name="Obokata J."/>
            <person name="Shigenobu S."/>
        </authorList>
    </citation>
    <scope>NUCLEOTIDE SEQUENCE [LARGE SCALE GENOMIC DNA]</scope>
</reference>
<organism evidence="3 4">
    <name type="scientific">Elysia marginata</name>
    <dbReference type="NCBI Taxonomy" id="1093978"/>
    <lineage>
        <taxon>Eukaryota</taxon>
        <taxon>Metazoa</taxon>
        <taxon>Spiralia</taxon>
        <taxon>Lophotrochozoa</taxon>
        <taxon>Mollusca</taxon>
        <taxon>Gastropoda</taxon>
        <taxon>Heterobranchia</taxon>
        <taxon>Euthyneura</taxon>
        <taxon>Panpulmonata</taxon>
        <taxon>Sacoglossa</taxon>
        <taxon>Placobranchoidea</taxon>
        <taxon>Plakobranchidae</taxon>
        <taxon>Elysia</taxon>
    </lineage>
</organism>
<feature type="region of interest" description="Disordered" evidence="1">
    <location>
        <begin position="378"/>
        <end position="413"/>
    </location>
</feature>
<feature type="compositionally biased region" description="Basic residues" evidence="1">
    <location>
        <begin position="184"/>
        <end position="195"/>
    </location>
</feature>
<sequence>MLEEWADHARAVCRISVAEIRRLWPSAFAIFMVSSLLMADGLLPVMAARYRTELALYSSAGYTGAPASGKGGGGDSRGGDDDDGGGGGGRQGGGETGSRDTIGDFPKSDVRSHASVKEGHPAQQMHNRAKRGKISNAYNRNKMAFVSGSNEVVLESNWVRNDGKRTSSVNKFVDPSIVNTHHLKLQQKQSKHTGRGIKDSDRLGGDRRKIRHSSPKLHSDSADSSLYSLQSSSSSSSSFSSLASSASSLLSPKGPRSAPSIYDVSSLQNTVKSFPSKPSLKPESLPSSLPSSSSAFSTLSSSDPNSSSSSNRKTGSTKTFKNNHNGPSKSKNKYHLLFNHYKHQRQRLQGRGYDWASHRSLITPISHDLSIRQDITARNASSSQQNHSQYFNNNNNNHHHLDSNNNNSNKINRASSKHSITNTNTITRGLQSQDNHYFLMQGDEPLSEEDQDSPSTWYLQPQAPARYVRRSHSTPGNCAASNGTSSCDCHRLKHEVNLTLDSQLIDLVCGGLQSPDCLDVAQNTHMAFCSDYPMTSLSRFLPFASGGPPSEADRQECADSYRQALQQDRIAQEAYLGFHDLIGRYDCTQSYSVKWNCTHCKVISETSTALGTIESVLPHCDVRSAAYTTNSHIILTSGRPDLALNP</sequence>
<proteinExistence type="predicted"/>
<accession>A0AAV4G5T0</accession>
<comment type="caution">
    <text evidence="3">The sequence shown here is derived from an EMBL/GenBank/DDBJ whole genome shotgun (WGS) entry which is preliminary data.</text>
</comment>
<protein>
    <submittedName>
        <fullName evidence="3">Uncharacterized protein</fullName>
    </submittedName>
</protein>
<evidence type="ECO:0000256" key="2">
    <source>
        <dbReference type="SAM" id="Phobius"/>
    </source>
</evidence>
<evidence type="ECO:0000313" key="4">
    <source>
        <dbReference type="Proteomes" id="UP000762676"/>
    </source>
</evidence>
<keyword evidence="2" id="KW-1133">Transmembrane helix</keyword>
<name>A0AAV4G5T0_9GAST</name>
<feature type="region of interest" description="Disordered" evidence="1">
    <location>
        <begin position="184"/>
        <end position="227"/>
    </location>
</feature>
<keyword evidence="2" id="KW-0472">Membrane</keyword>
<feature type="compositionally biased region" description="Low complexity" evidence="1">
    <location>
        <begin position="403"/>
        <end position="413"/>
    </location>
</feature>
<keyword evidence="4" id="KW-1185">Reference proteome</keyword>
<feature type="compositionally biased region" description="Low complexity" evidence="1">
    <location>
        <begin position="273"/>
        <end position="319"/>
    </location>
</feature>
<feature type="compositionally biased region" description="Polar residues" evidence="1">
    <location>
        <begin position="320"/>
        <end position="329"/>
    </location>
</feature>
<dbReference type="EMBL" id="BMAT01001159">
    <property type="protein sequence ID" value="GFR80837.1"/>
    <property type="molecule type" value="Genomic_DNA"/>
</dbReference>
<feature type="compositionally biased region" description="Gly residues" evidence="1">
    <location>
        <begin position="85"/>
        <end position="96"/>
    </location>
</feature>
<evidence type="ECO:0000313" key="3">
    <source>
        <dbReference type="EMBL" id="GFR80837.1"/>
    </source>
</evidence>
<evidence type="ECO:0000256" key="1">
    <source>
        <dbReference type="SAM" id="MobiDB-lite"/>
    </source>
</evidence>
<keyword evidence="2" id="KW-0812">Transmembrane</keyword>
<feature type="compositionally biased region" description="Basic and acidic residues" evidence="1">
    <location>
        <begin position="196"/>
        <end position="207"/>
    </location>
</feature>
<feature type="region of interest" description="Disordered" evidence="1">
    <location>
        <begin position="65"/>
        <end position="136"/>
    </location>
</feature>
<feature type="compositionally biased region" description="Low complexity" evidence="1">
    <location>
        <begin position="381"/>
        <end position="396"/>
    </location>
</feature>
<dbReference type="AlphaFoldDB" id="A0AAV4G5T0"/>
<feature type="region of interest" description="Disordered" evidence="1">
    <location>
        <begin position="272"/>
        <end position="332"/>
    </location>
</feature>
<dbReference type="Proteomes" id="UP000762676">
    <property type="component" value="Unassembled WGS sequence"/>
</dbReference>